<dbReference type="InterPro" id="IPR005822">
    <property type="entry name" value="Ribosomal_uL13"/>
</dbReference>
<dbReference type="EMBL" id="PNIL01000064">
    <property type="protein sequence ID" value="PMP66784.1"/>
    <property type="molecule type" value="Genomic_DNA"/>
</dbReference>
<name>A0A2J6WDP9_9BACT</name>
<gene>
    <name evidence="4" type="primary">rplM</name>
    <name evidence="5" type="ORF">C0189_04560</name>
</gene>
<protein>
    <recommendedName>
        <fullName evidence="4">Large ribosomal subunit protein uL13</fullName>
    </recommendedName>
</protein>
<dbReference type="PIRSF" id="PIRSF002181">
    <property type="entry name" value="Ribosomal_L13"/>
    <property type="match status" value="1"/>
</dbReference>
<dbReference type="InterPro" id="IPR005823">
    <property type="entry name" value="Ribosomal_uL13_bac-type"/>
</dbReference>
<reference evidence="5 6" key="1">
    <citation type="submission" date="2018-01" db="EMBL/GenBank/DDBJ databases">
        <title>Metagenomic assembled genomes from two thermal pools in the Uzon Caldera, Kamchatka, Russia.</title>
        <authorList>
            <person name="Wilkins L."/>
            <person name="Ettinger C."/>
        </authorList>
    </citation>
    <scope>NUCLEOTIDE SEQUENCE [LARGE SCALE GENOMIC DNA]</scope>
    <source>
        <strain evidence="5">ZAV-07</strain>
    </source>
</reference>
<dbReference type="PANTHER" id="PTHR11545:SF2">
    <property type="entry name" value="LARGE RIBOSOMAL SUBUNIT PROTEIN UL13M"/>
    <property type="match status" value="1"/>
</dbReference>
<dbReference type="InterPro" id="IPR036899">
    <property type="entry name" value="Ribosomal_uL13_sf"/>
</dbReference>
<evidence type="ECO:0000256" key="3">
    <source>
        <dbReference type="ARBA" id="ARBA00023274"/>
    </source>
</evidence>
<comment type="subunit">
    <text evidence="4">Part of the 50S ribosomal subunit.</text>
</comment>
<evidence type="ECO:0000256" key="1">
    <source>
        <dbReference type="ARBA" id="ARBA00006227"/>
    </source>
</evidence>
<dbReference type="GO" id="GO:0022625">
    <property type="term" value="C:cytosolic large ribosomal subunit"/>
    <property type="evidence" value="ECO:0007669"/>
    <property type="project" value="TreeGrafter"/>
</dbReference>
<dbReference type="AlphaFoldDB" id="A0A2J6WDP9"/>
<dbReference type="PANTHER" id="PTHR11545">
    <property type="entry name" value="RIBOSOMAL PROTEIN L13"/>
    <property type="match status" value="1"/>
</dbReference>
<comment type="caution">
    <text evidence="5">The sequence shown here is derived from an EMBL/GenBank/DDBJ whole genome shotgun (WGS) entry which is preliminary data.</text>
</comment>
<dbReference type="Proteomes" id="UP000237040">
    <property type="component" value="Unassembled WGS sequence"/>
</dbReference>
<dbReference type="Gene3D" id="3.90.1180.10">
    <property type="entry name" value="Ribosomal protein L13"/>
    <property type="match status" value="1"/>
</dbReference>
<dbReference type="NCBIfam" id="TIGR01066">
    <property type="entry name" value="rplM_bact"/>
    <property type="match status" value="1"/>
</dbReference>
<dbReference type="GO" id="GO:0017148">
    <property type="term" value="P:negative regulation of translation"/>
    <property type="evidence" value="ECO:0007669"/>
    <property type="project" value="TreeGrafter"/>
</dbReference>
<accession>A0A2J6WDP9</accession>
<keyword evidence="3 4" id="KW-0687">Ribonucleoprotein</keyword>
<evidence type="ECO:0000256" key="4">
    <source>
        <dbReference type="HAMAP-Rule" id="MF_01366"/>
    </source>
</evidence>
<sequence length="148" mass="16987">MMKITKFLKPYEVNKKWVLIDAEGKSIGRVAALAASILRGKNKPNFTPNVNMGDNVIVINASKVKVTGRKLTDKIYYKHTGYVGNMQSYMLRDILQRKPEFLITHAVRLMLPKNRLGRKMIKGLKVYSDANFPKEFKVERTITLSKEE</sequence>
<dbReference type="SUPFAM" id="SSF52161">
    <property type="entry name" value="Ribosomal protein L13"/>
    <property type="match status" value="1"/>
</dbReference>
<comment type="function">
    <text evidence="4">This protein is one of the early assembly proteins of the 50S ribosomal subunit, although it is not seen to bind rRNA by itself. It is important during the early stages of 50S assembly.</text>
</comment>
<dbReference type="Pfam" id="PF00572">
    <property type="entry name" value="Ribosomal_L13"/>
    <property type="match status" value="1"/>
</dbReference>
<organism evidence="5 6">
    <name type="scientific">Caldisericum exile</name>
    <dbReference type="NCBI Taxonomy" id="693075"/>
    <lineage>
        <taxon>Bacteria</taxon>
        <taxon>Pseudomonadati</taxon>
        <taxon>Caldisericota/Cryosericota group</taxon>
        <taxon>Caldisericota</taxon>
        <taxon>Caldisericia</taxon>
        <taxon>Caldisericales</taxon>
        <taxon>Caldisericaceae</taxon>
        <taxon>Caldisericum</taxon>
    </lineage>
</organism>
<dbReference type="GO" id="GO:0003735">
    <property type="term" value="F:structural constituent of ribosome"/>
    <property type="evidence" value="ECO:0007669"/>
    <property type="project" value="InterPro"/>
</dbReference>
<dbReference type="CDD" id="cd00392">
    <property type="entry name" value="Ribosomal_L13"/>
    <property type="match status" value="1"/>
</dbReference>
<comment type="similarity">
    <text evidence="1 4">Belongs to the universal ribosomal protein uL13 family.</text>
</comment>
<proteinExistence type="inferred from homology"/>
<evidence type="ECO:0000256" key="2">
    <source>
        <dbReference type="ARBA" id="ARBA00022980"/>
    </source>
</evidence>
<keyword evidence="2 4" id="KW-0689">Ribosomal protein</keyword>
<dbReference type="GO" id="GO:0006412">
    <property type="term" value="P:translation"/>
    <property type="evidence" value="ECO:0007669"/>
    <property type="project" value="UniProtKB-UniRule"/>
</dbReference>
<dbReference type="RefSeq" id="WP_424586871.1">
    <property type="nucleotide sequence ID" value="NZ_JBNARP010000026.1"/>
</dbReference>
<dbReference type="HAMAP" id="MF_01366">
    <property type="entry name" value="Ribosomal_uL13"/>
    <property type="match status" value="1"/>
</dbReference>
<evidence type="ECO:0000313" key="6">
    <source>
        <dbReference type="Proteomes" id="UP000237040"/>
    </source>
</evidence>
<dbReference type="GO" id="GO:0003729">
    <property type="term" value="F:mRNA binding"/>
    <property type="evidence" value="ECO:0007669"/>
    <property type="project" value="TreeGrafter"/>
</dbReference>
<evidence type="ECO:0000313" key="5">
    <source>
        <dbReference type="EMBL" id="PMP66784.1"/>
    </source>
</evidence>